<feature type="domain" description="ABC transmembrane type-1" evidence="13">
    <location>
        <begin position="70"/>
        <end position="282"/>
    </location>
</feature>
<feature type="transmembrane region" description="Helical" evidence="12">
    <location>
        <begin position="107"/>
        <end position="128"/>
    </location>
</feature>
<evidence type="ECO:0000256" key="1">
    <source>
        <dbReference type="ARBA" id="ARBA00004429"/>
    </source>
</evidence>
<comment type="similarity">
    <text evidence="2 12">Belongs to the binding-protein-dependent transport system permease family.</text>
</comment>
<evidence type="ECO:0000256" key="4">
    <source>
        <dbReference type="ARBA" id="ARBA00022448"/>
    </source>
</evidence>
<evidence type="ECO:0000313" key="15">
    <source>
        <dbReference type="Proteomes" id="UP001139035"/>
    </source>
</evidence>
<evidence type="ECO:0000313" key="14">
    <source>
        <dbReference type="EMBL" id="MCE7030132.1"/>
    </source>
</evidence>
<dbReference type="RefSeq" id="WP_233721211.1">
    <property type="nucleotide sequence ID" value="NZ_JAJUWU010000021.1"/>
</dbReference>
<evidence type="ECO:0000256" key="11">
    <source>
        <dbReference type="ARBA" id="ARBA00040780"/>
    </source>
</evidence>
<evidence type="ECO:0000256" key="3">
    <source>
        <dbReference type="ARBA" id="ARBA00011557"/>
    </source>
</evidence>
<feature type="transmembrane region" description="Helical" evidence="12">
    <location>
        <begin position="265"/>
        <end position="286"/>
    </location>
</feature>
<dbReference type="InterPro" id="IPR000515">
    <property type="entry name" value="MetI-like"/>
</dbReference>
<feature type="transmembrane region" description="Helical" evidence="12">
    <location>
        <begin position="12"/>
        <end position="31"/>
    </location>
</feature>
<comment type="subunit">
    <text evidence="3">The complex is composed of two ATP-binding proteins (UgpC), two transmembrane proteins (UgpA and UgpE) and a solute-binding protein (UgpB).</text>
</comment>
<evidence type="ECO:0000256" key="12">
    <source>
        <dbReference type="RuleBase" id="RU363032"/>
    </source>
</evidence>
<dbReference type="SUPFAM" id="SSF161098">
    <property type="entry name" value="MetI-like"/>
    <property type="match status" value="1"/>
</dbReference>
<evidence type="ECO:0000256" key="5">
    <source>
        <dbReference type="ARBA" id="ARBA00022475"/>
    </source>
</evidence>
<name>A0A9X1T6E3_9HYPH</name>
<accession>A0A9X1T6E3</accession>
<keyword evidence="7 12" id="KW-0812">Transmembrane</keyword>
<keyword evidence="4 12" id="KW-0813">Transport</keyword>
<evidence type="ECO:0000256" key="9">
    <source>
        <dbReference type="ARBA" id="ARBA00023136"/>
    </source>
</evidence>
<evidence type="ECO:0000256" key="2">
    <source>
        <dbReference type="ARBA" id="ARBA00009306"/>
    </source>
</evidence>
<proteinExistence type="inferred from homology"/>
<dbReference type="CDD" id="cd06261">
    <property type="entry name" value="TM_PBP2"/>
    <property type="match status" value="1"/>
</dbReference>
<dbReference type="Proteomes" id="UP001139035">
    <property type="component" value="Unassembled WGS sequence"/>
</dbReference>
<dbReference type="PANTHER" id="PTHR43227:SF9">
    <property type="entry name" value="SN-GLYCEROL-3-PHOSPHATE TRANSPORT SYSTEM PERMEASE PROTEIN UGPA"/>
    <property type="match status" value="1"/>
</dbReference>
<dbReference type="InterPro" id="IPR050809">
    <property type="entry name" value="UgpAE/MalFG_permease"/>
</dbReference>
<evidence type="ECO:0000259" key="13">
    <source>
        <dbReference type="PROSITE" id="PS50928"/>
    </source>
</evidence>
<dbReference type="AlphaFoldDB" id="A0A9X1T6E3"/>
<dbReference type="Pfam" id="PF00528">
    <property type="entry name" value="BPD_transp_1"/>
    <property type="match status" value="1"/>
</dbReference>
<dbReference type="GO" id="GO:0055085">
    <property type="term" value="P:transmembrane transport"/>
    <property type="evidence" value="ECO:0007669"/>
    <property type="project" value="InterPro"/>
</dbReference>
<dbReference type="InterPro" id="IPR035906">
    <property type="entry name" value="MetI-like_sf"/>
</dbReference>
<dbReference type="NCBIfam" id="NF007852">
    <property type="entry name" value="PRK10561.1"/>
    <property type="match status" value="1"/>
</dbReference>
<protein>
    <recommendedName>
        <fullName evidence="11">sn-glycerol-3-phosphate transport system permease protein UgpA</fullName>
    </recommendedName>
</protein>
<reference evidence="14" key="1">
    <citation type="submission" date="2022-01" db="EMBL/GenBank/DDBJ databases">
        <title>Jiella avicenniae sp. nov., a novel endophytic bacterium isolated from bark of Avicennia marina.</title>
        <authorList>
            <person name="Tuo L."/>
        </authorList>
    </citation>
    <scope>NUCLEOTIDE SEQUENCE</scope>
    <source>
        <strain evidence="14">CBK1P-4</strain>
    </source>
</reference>
<sequence>MQKAVFPNRVLPYLLLAPQVAITIVFFYWPASQALYQSMLKEDPFGLKSKFVGLQNFTQVLGNPDYLNSVRVTVVFSVSTAVLAMALALFLATAAEKVVRGKGFYRTMLIWPYAVAPAVAGLLFLFMFNPSMGTFAYLLRDAGYRWNPLLDGDQAMLLVVVAAAWKQISYNFLFFVAALQSVPRSLIEAAAIDGASSTKRFWTIVFPLIAPTTFFLLVVNTVYAFFDTFGIIDAVTGGGPAQATQTLVYKVYNDGFVNLDLGGSAAQSVILMAIVIALTAIQFRYVEKRVHYA</sequence>
<evidence type="ECO:0000256" key="7">
    <source>
        <dbReference type="ARBA" id="ARBA00022692"/>
    </source>
</evidence>
<evidence type="ECO:0000256" key="6">
    <source>
        <dbReference type="ARBA" id="ARBA00022519"/>
    </source>
</evidence>
<gene>
    <name evidence="14" type="primary">ugpA</name>
    <name evidence="14" type="ORF">LZD57_19255</name>
</gene>
<keyword evidence="6" id="KW-0997">Cell inner membrane</keyword>
<evidence type="ECO:0000256" key="8">
    <source>
        <dbReference type="ARBA" id="ARBA00022989"/>
    </source>
</evidence>
<comment type="function">
    <text evidence="10">Part of the ABC transporter complex UgpBAEC involved in sn-glycerol-3-phosphate (G3P) import. Probably responsible for the translocation of the substrate across the membrane.</text>
</comment>
<organism evidence="14 15">
    <name type="scientific">Jiella avicenniae</name>
    <dbReference type="NCBI Taxonomy" id="2907202"/>
    <lineage>
        <taxon>Bacteria</taxon>
        <taxon>Pseudomonadati</taxon>
        <taxon>Pseudomonadota</taxon>
        <taxon>Alphaproteobacteria</taxon>
        <taxon>Hyphomicrobiales</taxon>
        <taxon>Aurantimonadaceae</taxon>
        <taxon>Jiella</taxon>
    </lineage>
</organism>
<comment type="subcellular location">
    <subcellularLocation>
        <location evidence="1">Cell inner membrane</location>
        <topology evidence="1">Multi-pass membrane protein</topology>
    </subcellularLocation>
    <subcellularLocation>
        <location evidence="12">Cell membrane</location>
        <topology evidence="12">Multi-pass membrane protein</topology>
    </subcellularLocation>
</comment>
<evidence type="ECO:0000256" key="10">
    <source>
        <dbReference type="ARBA" id="ARBA00037054"/>
    </source>
</evidence>
<keyword evidence="15" id="KW-1185">Reference proteome</keyword>
<feature type="transmembrane region" description="Helical" evidence="12">
    <location>
        <begin position="201"/>
        <end position="226"/>
    </location>
</feature>
<comment type="caution">
    <text evidence="14">The sequence shown here is derived from an EMBL/GenBank/DDBJ whole genome shotgun (WGS) entry which is preliminary data.</text>
</comment>
<feature type="transmembrane region" description="Helical" evidence="12">
    <location>
        <begin position="155"/>
        <end position="180"/>
    </location>
</feature>
<dbReference type="Gene3D" id="1.10.3720.10">
    <property type="entry name" value="MetI-like"/>
    <property type="match status" value="1"/>
</dbReference>
<dbReference type="PANTHER" id="PTHR43227">
    <property type="entry name" value="BLL4140 PROTEIN"/>
    <property type="match status" value="1"/>
</dbReference>
<keyword evidence="5" id="KW-1003">Cell membrane</keyword>
<dbReference type="EMBL" id="JAJUWU010000021">
    <property type="protein sequence ID" value="MCE7030132.1"/>
    <property type="molecule type" value="Genomic_DNA"/>
</dbReference>
<keyword evidence="8 12" id="KW-1133">Transmembrane helix</keyword>
<dbReference type="PROSITE" id="PS50928">
    <property type="entry name" value="ABC_TM1"/>
    <property type="match status" value="1"/>
</dbReference>
<dbReference type="GO" id="GO:0005886">
    <property type="term" value="C:plasma membrane"/>
    <property type="evidence" value="ECO:0007669"/>
    <property type="project" value="UniProtKB-SubCell"/>
</dbReference>
<feature type="transmembrane region" description="Helical" evidence="12">
    <location>
        <begin position="74"/>
        <end position="95"/>
    </location>
</feature>
<keyword evidence="9 12" id="KW-0472">Membrane</keyword>